<evidence type="ECO:0000256" key="1">
    <source>
        <dbReference type="SAM" id="MobiDB-lite"/>
    </source>
</evidence>
<organism evidence="2 3">
    <name type="scientific">Streptacidiphilus pinicola</name>
    <dbReference type="NCBI Taxonomy" id="2219663"/>
    <lineage>
        <taxon>Bacteria</taxon>
        <taxon>Bacillati</taxon>
        <taxon>Actinomycetota</taxon>
        <taxon>Actinomycetes</taxon>
        <taxon>Kitasatosporales</taxon>
        <taxon>Streptomycetaceae</taxon>
        <taxon>Streptacidiphilus</taxon>
    </lineage>
</organism>
<dbReference type="Proteomes" id="UP000248889">
    <property type="component" value="Unassembled WGS sequence"/>
</dbReference>
<dbReference type="AlphaFoldDB" id="A0A2X0K5P9"/>
<proteinExistence type="predicted"/>
<accession>A0A2X0K5P9</accession>
<reference evidence="2 3" key="1">
    <citation type="submission" date="2018-06" db="EMBL/GenBank/DDBJ databases">
        <title>Streptacidiphilus pinicola sp. nov., isolated from pine grove soil.</title>
        <authorList>
            <person name="Roh S.G."/>
            <person name="Park S."/>
            <person name="Kim M.-K."/>
            <person name="Yun B.-R."/>
            <person name="Park J."/>
            <person name="Kim M.J."/>
            <person name="Kim Y.S."/>
            <person name="Kim S.B."/>
        </authorList>
    </citation>
    <scope>NUCLEOTIDE SEQUENCE [LARGE SCALE GENOMIC DNA]</scope>
    <source>
        <strain evidence="2 3">MMS16-CNU450</strain>
    </source>
</reference>
<sequence>MSLKGPMGLDDPARLISELEAKTGLAWYEESAGDAKTLSGGLVEILLVAVASKTTEMAYEAAVERAKQVVDRFRAERLDPPQATVQVENTPEADADGSDLDASDD</sequence>
<protein>
    <submittedName>
        <fullName evidence="2">Uncharacterized protein</fullName>
    </submittedName>
</protein>
<keyword evidence="3" id="KW-1185">Reference proteome</keyword>
<evidence type="ECO:0000313" key="3">
    <source>
        <dbReference type="Proteomes" id="UP000248889"/>
    </source>
</evidence>
<dbReference type="EMBL" id="QKYN01000061">
    <property type="protein sequence ID" value="RAG84615.1"/>
    <property type="molecule type" value="Genomic_DNA"/>
</dbReference>
<name>A0A2X0K5P9_9ACTN</name>
<evidence type="ECO:0000313" key="2">
    <source>
        <dbReference type="EMBL" id="RAG84615.1"/>
    </source>
</evidence>
<comment type="caution">
    <text evidence="2">The sequence shown here is derived from an EMBL/GenBank/DDBJ whole genome shotgun (WGS) entry which is preliminary data.</text>
</comment>
<feature type="compositionally biased region" description="Acidic residues" evidence="1">
    <location>
        <begin position="91"/>
        <end position="105"/>
    </location>
</feature>
<gene>
    <name evidence="2" type="ORF">DN069_15665</name>
</gene>
<feature type="region of interest" description="Disordered" evidence="1">
    <location>
        <begin position="79"/>
        <end position="105"/>
    </location>
</feature>